<keyword evidence="2" id="KW-1185">Reference proteome</keyword>
<dbReference type="EMBL" id="CP016172">
    <property type="protein sequence ID" value="ANN79644.1"/>
    <property type="molecule type" value="Genomic_DNA"/>
</dbReference>
<accession>A0A193GK53</accession>
<gene>
    <name evidence="1" type="ORF">BAU07_23250</name>
</gene>
<dbReference type="KEGG" id="bfz:BAU07_23250"/>
<reference evidence="1 2" key="1">
    <citation type="submission" date="2016-06" db="EMBL/GenBank/DDBJ databases">
        <title>Complete genome sequences of Bordetella bronchialis and Bordetella flabilis.</title>
        <authorList>
            <person name="LiPuma J.J."/>
            <person name="Spilker T."/>
        </authorList>
    </citation>
    <scope>NUCLEOTIDE SEQUENCE [LARGE SCALE GENOMIC DNA]</scope>
    <source>
        <strain evidence="1 2">AU10664</strain>
    </source>
</reference>
<sequence>MVRVCEVDLAQLGVRLPLHGVGMVVAQPYVEFTAHEPFTWLPAQRARALECVDATLAVARDRAHRADKTHFTVFPELSIPGFEGVARINAAMQQEDWPVGTIVIGGIEGLTRDQYAELLAQPDTNHDAEVNGPESVPVGQWINTSITWVKAQDGKVHRWVQPKLAPSWEELQRSYQAMYRGRSIYVFKGVFADTHLPFRFATLICFDWIGTSEGRRVWAWLLQGINDTAAAIHATYPLTWVFVAQCNPEPSHTSFMAQVTNFYDGATYLNVSRDDTCLVMANVAGARVPGTASEYGRSAVINTSKFSKPGCMPTYGNGGESYRAGCTLENLRDAVFRERGACVHSFFVVNSRSLAQGSAGRDIAIREATVHSLGPLSDPRAPGGPVEAVVKWMNDRLDEAGMSLAVRHARATLAGICATAHNQIVSLLRPMPAPELTDLILSSAADMASLSPDTWTGKESSAVEHVLHTFSIFGAAEYLCQFHGQGSQATLTKGDHTFQAIAVRGETHEACAQHVKERAAQRRGTLVVVSRDADNLAWNARLGSFLDAGKPLSEDYNFTDPGSAVVQVGYRTFIDAYLAADERAGLEKALHDAIS</sequence>
<name>A0A193GK53_9BORD</name>
<evidence type="ECO:0000313" key="1">
    <source>
        <dbReference type="EMBL" id="ANN79644.1"/>
    </source>
</evidence>
<dbReference type="Proteomes" id="UP000091926">
    <property type="component" value="Chromosome"/>
</dbReference>
<proteinExistence type="predicted"/>
<evidence type="ECO:0000313" key="2">
    <source>
        <dbReference type="Proteomes" id="UP000091926"/>
    </source>
</evidence>
<organism evidence="1 2">
    <name type="scientific">Bordetella flabilis</name>
    <dbReference type="NCBI Taxonomy" id="463014"/>
    <lineage>
        <taxon>Bacteria</taxon>
        <taxon>Pseudomonadati</taxon>
        <taxon>Pseudomonadota</taxon>
        <taxon>Betaproteobacteria</taxon>
        <taxon>Burkholderiales</taxon>
        <taxon>Alcaligenaceae</taxon>
        <taxon>Bordetella</taxon>
    </lineage>
</organism>
<dbReference type="OrthoDB" id="5391741at2"/>
<dbReference type="AlphaFoldDB" id="A0A193GK53"/>
<dbReference type="RefSeq" id="WP_066663068.1">
    <property type="nucleotide sequence ID" value="NZ_CBCSCL010000027.1"/>
</dbReference>
<protein>
    <submittedName>
        <fullName evidence="1">Uncharacterized protein</fullName>
    </submittedName>
</protein>